<dbReference type="PROSITE" id="PS51217">
    <property type="entry name" value="UVRD_HELICASE_CTER"/>
    <property type="match status" value="1"/>
</dbReference>
<name>A0A5C8NYC1_9BURK</name>
<dbReference type="Pfam" id="PF00580">
    <property type="entry name" value="UvrD-helicase"/>
    <property type="match status" value="1"/>
</dbReference>
<dbReference type="HAMAP" id="MF_01485">
    <property type="entry name" value="RecB"/>
    <property type="match status" value="1"/>
</dbReference>
<dbReference type="InterPro" id="IPR011335">
    <property type="entry name" value="Restrct_endonuc-II-like"/>
</dbReference>
<evidence type="ECO:0000256" key="13">
    <source>
        <dbReference type="ARBA" id="ARBA00034617"/>
    </source>
</evidence>
<sequence length="1365" mass="145549">MPPGRDRAGRAGRHCVGAHRRSGGRASPRRRGHRGDPRRSAGGFSAGLAERLARVEAERAAGSVSRCGSRSRRQAAGQAARRDRGRSLVQRGTRQALAGGVLARCGSRPADRRGRRRHAVGADPGRCRDRGAALKAPGPLEAHPVFDPGILRGFHLLESDAGTGKTWTIAGLVVRALVELELEIDRILVVTFTNAATAELAARIRERIGAMAALLEADLAGEDTRDGELFCREYLPRIADREAALRRLRIAHARVDEAAVRTIHGFCQRVIAEHGLSIGLPGGVEVGEGDDGWIEALVDDWWRRHVIAADAAQLALLAEAGVDPDRLVARVRAIHSNPGAVRAAPGGDWRALAADVAGLRARLAEALAGQGQALLDWISVRGNVNGKLIRLDWAAGWLAKLADWAAQPAGLPMTRGDREKLAATVAKLARERFEAAVGSKPMPPGEIPALCSELASLLARCDGVVAQVAESVWRDGEPRRLARLGGGGRLAFDDLLAIVHEALEAPGSGARLARMLRERYPLALIDECQDTDAQQWGIFRRIHLAHGSDDGGQAGADEGRGGGLVLVGDPKQAIYAFRGADVYSYLDARNEGPAAHALRENQRSVPGLVSAVNALFGKGDPFGVPGIGFEPAGVGLKARRALTEEAGDAAPRAPLTVLRFAGDAGGGALDADRASELAVSITVAEILRLLGAGLRLDDAPVEPSDIAVLVDSHRQGSLVKRALGAVGVGAVEISRERVVASPQAEELSRWLAAVAEPADAGLLRAALLATPAGLDAAALESLAGDPAAWNAWVEHFAACRDTWAQHGPQAALRRLLFGSGAAARLAALGDGERRLTNLLHLFELIAASDEASQGPRQAWRWLARARAGDERSGQAFELRLDSDENLVRILTVHKSKGLEFPFVFLPFAWQGRAAKAEAPFVHHHGPDSLSGAASHWQPVLELSDRPADGAMRQRLFEIDAESVRRLYVALTRAEQRCHVLWGPVAAAASTPLARRLAVLADLPEDPKPASDPEALARAVDAWRDAAEPGSVAVVDVTEAASGTVGGRPVAPLAVDAARSAVPQPLARSFAARIPAPWIRTSFSALAQRIAEGEAADAGRAAQDDERPDHDQFDSLAEVPGDEPVPDIRFDFPAGARAGSCLHGILEHCAIDAPLDRRLVAAQLSRAGFAVSLSNGLAGWLDAVLDTGLRAPDGRLVSLRAVAPGALVREMDFLLPGDGVDDRALLEAVAAEYPLDAWAASSRWSGFLRGFIDLVFEQDGRWYVLDWKSNRLGGRFSDYEAPAVEAAMREHAYPLQACLYLLVLHRFLRLRLPDYDWDRDIGGAFWVFLRGVRPGQAGEPTPGVHASKPSRALIERLDRLLAGGAR</sequence>
<keyword evidence="11 15" id="KW-0234">DNA repair</keyword>
<evidence type="ECO:0000256" key="7">
    <source>
        <dbReference type="ARBA" id="ARBA00022839"/>
    </source>
</evidence>
<comment type="domain">
    <text evidence="15">The C-terminal domain has nuclease activity and interacts with RecD. It interacts with RecA, facilitating its loading onto ssDNA.</text>
</comment>
<dbReference type="GO" id="GO:0009338">
    <property type="term" value="C:exodeoxyribonuclease V complex"/>
    <property type="evidence" value="ECO:0007669"/>
    <property type="project" value="TreeGrafter"/>
</dbReference>
<dbReference type="InterPro" id="IPR004586">
    <property type="entry name" value="RecB"/>
</dbReference>
<comment type="caution">
    <text evidence="20">The sequence shown here is derived from an EMBL/GenBank/DDBJ whole genome shotgun (WGS) entry which is preliminary data.</text>
</comment>
<keyword evidence="21" id="KW-1185">Reference proteome</keyword>
<keyword evidence="1 15" id="KW-0540">Nuclease</keyword>
<keyword evidence="7 15" id="KW-0269">Exonuclease</keyword>
<feature type="domain" description="UvrD-like helicase ATP-binding" evidence="18">
    <location>
        <begin position="138"/>
        <end position="605"/>
    </location>
</feature>
<evidence type="ECO:0000256" key="16">
    <source>
        <dbReference type="PROSITE-ProRule" id="PRU00560"/>
    </source>
</evidence>
<keyword evidence="8 15" id="KW-0067">ATP-binding</keyword>
<dbReference type="GO" id="GO:0000724">
    <property type="term" value="P:double-strand break repair via homologous recombination"/>
    <property type="evidence" value="ECO:0007669"/>
    <property type="project" value="UniProtKB-UniRule"/>
</dbReference>
<feature type="compositionally biased region" description="Basic residues" evidence="17">
    <location>
        <begin position="10"/>
        <end position="33"/>
    </location>
</feature>
<dbReference type="PANTHER" id="PTHR11070:SF23">
    <property type="entry name" value="RECBCD ENZYME SUBUNIT RECB"/>
    <property type="match status" value="1"/>
</dbReference>
<dbReference type="InterPro" id="IPR014016">
    <property type="entry name" value="UvrD-like_ATP-bd"/>
</dbReference>
<keyword evidence="12 15" id="KW-0413">Isomerase</keyword>
<evidence type="ECO:0000256" key="4">
    <source>
        <dbReference type="ARBA" id="ARBA00022763"/>
    </source>
</evidence>
<evidence type="ECO:0000256" key="3">
    <source>
        <dbReference type="ARBA" id="ARBA00022741"/>
    </source>
</evidence>
<comment type="function">
    <text evidence="15">A helicase/nuclease that prepares dsDNA breaks (DSB) for recombinational DNA repair. Binds to DSBs and unwinds DNA via a highly rapid and processive ATP-dependent bidirectional helicase activity. Unwinds dsDNA until it encounters a Chi (crossover hotspot instigator) sequence from the 3' direction. Cuts ssDNA a few nucleotides 3' to the Chi site. The properties and activities of the enzyme are changed at Chi. The Chi-altered holoenzyme produces a long 3'-ssDNA overhang and facilitates RecA-binding to the ssDNA for homologous DNA recombination and repair. Holoenzyme degrades any linearized DNA that is unable to undergo homologous recombination. In the holoenzyme this subunit contributes ATPase, 3'-5' helicase, exonuclease activity and loads RecA onto ssDNA.</text>
</comment>
<dbReference type="InterPro" id="IPR014017">
    <property type="entry name" value="DNA_helicase_UvrD-like_C"/>
</dbReference>
<evidence type="ECO:0000259" key="19">
    <source>
        <dbReference type="PROSITE" id="PS51217"/>
    </source>
</evidence>
<keyword evidence="2 15" id="KW-0479">Metal-binding</keyword>
<feature type="binding site" evidence="15">
    <location>
        <position position="1265"/>
    </location>
    <ligand>
        <name>Mg(2+)</name>
        <dbReference type="ChEBI" id="CHEBI:18420"/>
    </ligand>
</feature>
<dbReference type="Pfam" id="PF13361">
    <property type="entry name" value="UvrD_C"/>
    <property type="match status" value="1"/>
</dbReference>
<evidence type="ECO:0000256" key="12">
    <source>
        <dbReference type="ARBA" id="ARBA00023235"/>
    </source>
</evidence>
<comment type="similarity">
    <text evidence="15">Belongs to the helicase family. UvrD subfamily.</text>
</comment>
<dbReference type="CDD" id="cd22352">
    <property type="entry name" value="RecB_C-like"/>
    <property type="match status" value="1"/>
</dbReference>
<comment type="subunit">
    <text evidence="15">Heterotrimer of RecB, RecC and RecD. All subunits contribute to DNA-binding. Interacts with RecA.</text>
</comment>
<evidence type="ECO:0000256" key="6">
    <source>
        <dbReference type="ARBA" id="ARBA00022806"/>
    </source>
</evidence>
<feature type="active site" description="For nuclease activity" evidence="15">
    <location>
        <position position="1265"/>
    </location>
</feature>
<evidence type="ECO:0000256" key="2">
    <source>
        <dbReference type="ARBA" id="ARBA00022723"/>
    </source>
</evidence>
<dbReference type="OrthoDB" id="5905204at2"/>
<dbReference type="Gene3D" id="3.90.320.10">
    <property type="match status" value="1"/>
</dbReference>
<dbReference type="GO" id="GO:0016887">
    <property type="term" value="F:ATP hydrolysis activity"/>
    <property type="evidence" value="ECO:0007669"/>
    <property type="project" value="RHEA"/>
</dbReference>
<feature type="region of interest" description="Disordered" evidence="17">
    <location>
        <begin position="59"/>
        <end position="126"/>
    </location>
</feature>
<comment type="cofactor">
    <cofactor evidence="15">
        <name>Mg(2+)</name>
        <dbReference type="ChEBI" id="CHEBI:18420"/>
    </cofactor>
    <text evidence="15">Binds 1 Mg(2+) ion per subunit.</text>
</comment>
<evidence type="ECO:0000259" key="18">
    <source>
        <dbReference type="PROSITE" id="PS51198"/>
    </source>
</evidence>
<evidence type="ECO:0000256" key="9">
    <source>
        <dbReference type="ARBA" id="ARBA00022842"/>
    </source>
</evidence>
<reference evidence="20 21" key="1">
    <citation type="submission" date="2019-06" db="EMBL/GenBank/DDBJ databases">
        <title>Quisquiliibacterium sp. nov., isolated from a maize field.</title>
        <authorList>
            <person name="Lin S.-Y."/>
            <person name="Tsai C.-F."/>
            <person name="Young C.-C."/>
        </authorList>
    </citation>
    <scope>NUCLEOTIDE SEQUENCE [LARGE SCALE GENOMIC DNA]</scope>
    <source>
        <strain evidence="20 21">CC-CFT501</strain>
    </source>
</reference>
<keyword evidence="3 15" id="KW-0547">Nucleotide-binding</keyword>
<dbReference type="EC" id="5.6.2.4" evidence="15"/>
<comment type="catalytic activity">
    <reaction evidence="13 15">
        <text>Couples ATP hydrolysis with the unwinding of duplex DNA by translocating in the 3'-5' direction.</text>
        <dbReference type="EC" id="5.6.2.4"/>
    </reaction>
</comment>
<feature type="region of interest" description="Disordered" evidence="17">
    <location>
        <begin position="1"/>
        <end position="47"/>
    </location>
</feature>
<dbReference type="PROSITE" id="PS51198">
    <property type="entry name" value="UVRD_HELICASE_ATP_BIND"/>
    <property type="match status" value="1"/>
</dbReference>
<feature type="binding site" evidence="15">
    <location>
        <position position="1142"/>
    </location>
    <ligand>
        <name>Mg(2+)</name>
        <dbReference type="ChEBI" id="CHEBI:18420"/>
    </ligand>
</feature>
<evidence type="ECO:0000313" key="21">
    <source>
        <dbReference type="Proteomes" id="UP000321548"/>
    </source>
</evidence>
<dbReference type="Gene3D" id="1.10.3170.10">
    <property type="entry name" value="Recbcd, chain B, domain 2"/>
    <property type="match status" value="1"/>
</dbReference>
<keyword evidence="4 15" id="KW-0227">DNA damage</keyword>
<feature type="binding site" evidence="16">
    <location>
        <begin position="159"/>
        <end position="166"/>
    </location>
    <ligand>
        <name>ATP</name>
        <dbReference type="ChEBI" id="CHEBI:30616"/>
    </ligand>
</feature>
<comment type="domain">
    <text evidence="15">The N-terminal DNA-binding domain is a ssDNA-dependent ATPase and has ATP-dependent 3'-5' helicase function. This domain interacts with RecC.</text>
</comment>
<feature type="region of interest" description="Nuclease activity, interacts with RecD and RecA" evidence="15">
    <location>
        <begin position="1076"/>
        <end position="1365"/>
    </location>
</feature>
<feature type="compositionally biased region" description="Low complexity" evidence="17">
    <location>
        <begin position="60"/>
        <end position="79"/>
    </location>
</feature>
<dbReference type="Proteomes" id="UP000321548">
    <property type="component" value="Unassembled WGS sequence"/>
</dbReference>
<comment type="catalytic activity">
    <reaction evidence="15">
        <text>Exonucleolytic cleavage (in the presence of ATP) in either 5'- to 3'- or 3'- to 5'-direction to yield 5'-phosphooligonucleotides.</text>
        <dbReference type="EC" id="3.1.11.5"/>
    </reaction>
</comment>
<dbReference type="InterPro" id="IPR011604">
    <property type="entry name" value="PDDEXK-like_dom_sf"/>
</dbReference>
<dbReference type="SUPFAM" id="SSF52980">
    <property type="entry name" value="Restriction endonuclease-like"/>
    <property type="match status" value="1"/>
</dbReference>
<feature type="compositionally biased region" description="Basic and acidic residues" evidence="17">
    <location>
        <begin position="1101"/>
        <end position="1112"/>
    </location>
</feature>
<accession>A0A5C8NYC1</accession>
<dbReference type="GO" id="GO:0043138">
    <property type="term" value="F:3'-5' DNA helicase activity"/>
    <property type="evidence" value="ECO:0007669"/>
    <property type="project" value="UniProtKB-UniRule"/>
</dbReference>
<dbReference type="GO" id="GO:0005829">
    <property type="term" value="C:cytosol"/>
    <property type="evidence" value="ECO:0007669"/>
    <property type="project" value="TreeGrafter"/>
</dbReference>
<dbReference type="GO" id="GO:0008854">
    <property type="term" value="F:exodeoxyribonuclease V activity"/>
    <property type="evidence" value="ECO:0007669"/>
    <property type="project" value="UniProtKB-EC"/>
</dbReference>
<feature type="domain" description="UvrD-like helicase C-terminal" evidence="19">
    <location>
        <begin position="636"/>
        <end position="897"/>
    </location>
</feature>
<comment type="catalytic activity">
    <reaction evidence="14 15">
        <text>ATP + H2O = ADP + phosphate + H(+)</text>
        <dbReference type="Rhea" id="RHEA:13065"/>
        <dbReference type="ChEBI" id="CHEBI:15377"/>
        <dbReference type="ChEBI" id="CHEBI:15378"/>
        <dbReference type="ChEBI" id="CHEBI:30616"/>
        <dbReference type="ChEBI" id="CHEBI:43474"/>
        <dbReference type="ChEBI" id="CHEBI:456216"/>
        <dbReference type="EC" id="5.6.2.4"/>
    </reaction>
</comment>
<evidence type="ECO:0000256" key="17">
    <source>
        <dbReference type="SAM" id="MobiDB-lite"/>
    </source>
</evidence>
<gene>
    <name evidence="15" type="primary">recB</name>
    <name evidence="20" type="ORF">FHP08_08575</name>
</gene>
<evidence type="ECO:0000256" key="8">
    <source>
        <dbReference type="ARBA" id="ARBA00022840"/>
    </source>
</evidence>
<dbReference type="Gene3D" id="3.40.50.300">
    <property type="entry name" value="P-loop containing nucleotide triphosphate hydrolases"/>
    <property type="match status" value="2"/>
</dbReference>
<dbReference type="EMBL" id="VDUY01000003">
    <property type="protein sequence ID" value="TXL66120.1"/>
    <property type="molecule type" value="Genomic_DNA"/>
</dbReference>
<protein>
    <recommendedName>
        <fullName evidence="15">RecBCD enzyme subunit RecB</fullName>
        <ecNumber evidence="15">3.1.11.5</ecNumber>
        <ecNumber evidence="15">5.6.2.4</ecNumber>
    </recommendedName>
    <alternativeName>
        <fullName evidence="15">DNA 3'-5' helicase subunit RecB</fullName>
    </alternativeName>
    <alternativeName>
        <fullName evidence="15">Exonuclease V subunit RecB</fullName>
        <shortName evidence="15">ExoV subunit RecB</shortName>
    </alternativeName>
    <alternativeName>
        <fullName evidence="15">Helicase/nuclease RecBCD subunit RecB</fullName>
    </alternativeName>
</protein>
<dbReference type="GO" id="GO:0005524">
    <property type="term" value="F:ATP binding"/>
    <property type="evidence" value="ECO:0007669"/>
    <property type="project" value="UniProtKB-UniRule"/>
</dbReference>
<dbReference type="InterPro" id="IPR027417">
    <property type="entry name" value="P-loop_NTPase"/>
</dbReference>
<evidence type="ECO:0000256" key="15">
    <source>
        <dbReference type="HAMAP-Rule" id="MF_01485"/>
    </source>
</evidence>
<dbReference type="GO" id="GO:0000287">
    <property type="term" value="F:magnesium ion binding"/>
    <property type="evidence" value="ECO:0007669"/>
    <property type="project" value="UniProtKB-UniRule"/>
</dbReference>
<dbReference type="Gene3D" id="1.10.486.10">
    <property type="entry name" value="PCRA, domain 4"/>
    <property type="match status" value="1"/>
</dbReference>
<evidence type="ECO:0000256" key="14">
    <source>
        <dbReference type="ARBA" id="ARBA00048988"/>
    </source>
</evidence>
<proteinExistence type="inferred from homology"/>
<dbReference type="PANTHER" id="PTHR11070">
    <property type="entry name" value="UVRD / RECB / PCRA DNA HELICASE FAMILY MEMBER"/>
    <property type="match status" value="1"/>
</dbReference>
<keyword evidence="10 15" id="KW-0238">DNA-binding</keyword>
<dbReference type="SUPFAM" id="SSF52540">
    <property type="entry name" value="P-loop containing nucleoside triphosphate hydrolases"/>
    <property type="match status" value="1"/>
</dbReference>
<keyword evidence="6 15" id="KW-0347">Helicase</keyword>
<organism evidence="20 21">
    <name type="scientific">Zeimonas arvi</name>
    <dbReference type="NCBI Taxonomy" id="2498847"/>
    <lineage>
        <taxon>Bacteria</taxon>
        <taxon>Pseudomonadati</taxon>
        <taxon>Pseudomonadota</taxon>
        <taxon>Betaproteobacteria</taxon>
        <taxon>Burkholderiales</taxon>
        <taxon>Burkholderiaceae</taxon>
        <taxon>Zeimonas</taxon>
    </lineage>
</organism>
<dbReference type="InterPro" id="IPR038726">
    <property type="entry name" value="PDDEXK_AddAB-type"/>
</dbReference>
<evidence type="ECO:0000256" key="10">
    <source>
        <dbReference type="ARBA" id="ARBA00023125"/>
    </source>
</evidence>
<keyword evidence="9 15" id="KW-0460">Magnesium</keyword>
<feature type="region of interest" description="Disordered" evidence="17">
    <location>
        <begin position="1093"/>
        <end position="1122"/>
    </location>
</feature>
<evidence type="ECO:0000256" key="5">
    <source>
        <dbReference type="ARBA" id="ARBA00022801"/>
    </source>
</evidence>
<dbReference type="Pfam" id="PF12705">
    <property type="entry name" value="PDDEXK_1"/>
    <property type="match status" value="1"/>
</dbReference>
<feature type="region of interest" description="DNA-binding and helicase activity, interacts with RecC" evidence="15">
    <location>
        <begin position="1"/>
        <end position="1030"/>
    </location>
</feature>
<evidence type="ECO:0000256" key="11">
    <source>
        <dbReference type="ARBA" id="ARBA00023204"/>
    </source>
</evidence>
<dbReference type="EC" id="3.1.11.5" evidence="15"/>
<evidence type="ECO:0000313" key="20">
    <source>
        <dbReference type="EMBL" id="TXL66120.1"/>
    </source>
</evidence>
<dbReference type="GO" id="GO:0003677">
    <property type="term" value="F:DNA binding"/>
    <property type="evidence" value="ECO:0007669"/>
    <property type="project" value="UniProtKB-UniRule"/>
</dbReference>
<keyword evidence="5 15" id="KW-0378">Hydrolase</keyword>
<feature type="binding site" evidence="15">
    <location>
        <position position="1252"/>
    </location>
    <ligand>
        <name>Mg(2+)</name>
        <dbReference type="ChEBI" id="CHEBI:18420"/>
    </ligand>
</feature>
<evidence type="ECO:0000256" key="1">
    <source>
        <dbReference type="ARBA" id="ARBA00022722"/>
    </source>
</evidence>
<comment type="miscellaneous">
    <text evidence="15">In the RecBCD complex, RecB has a slow 3'-5' helicase, an exonuclease activity and loads RecA onto ssDNA, RecD has a fast 5'-3' helicase activity, while RecC stimulates the ATPase and processivity of the RecB helicase and contributes to recognition of the Chi site.</text>
</comment>
<dbReference type="InterPro" id="IPR000212">
    <property type="entry name" value="DNA_helicase_UvrD/REP"/>
</dbReference>